<evidence type="ECO:0000313" key="3">
    <source>
        <dbReference type="Proteomes" id="UP000245802"/>
    </source>
</evidence>
<dbReference type="AlphaFoldDB" id="A0A2Z3GYN8"/>
<accession>A0A2Z3GYN8</accession>
<feature type="compositionally biased region" description="Pro residues" evidence="1">
    <location>
        <begin position="19"/>
        <end position="44"/>
    </location>
</feature>
<organism evidence="2 3">
    <name type="scientific">Gemmata obscuriglobus</name>
    <dbReference type="NCBI Taxonomy" id="114"/>
    <lineage>
        <taxon>Bacteria</taxon>
        <taxon>Pseudomonadati</taxon>
        <taxon>Planctomycetota</taxon>
        <taxon>Planctomycetia</taxon>
        <taxon>Gemmatales</taxon>
        <taxon>Gemmataceae</taxon>
        <taxon>Gemmata</taxon>
    </lineage>
</organism>
<evidence type="ECO:0000313" key="2">
    <source>
        <dbReference type="EMBL" id="AWM36446.1"/>
    </source>
</evidence>
<feature type="region of interest" description="Disordered" evidence="1">
    <location>
        <begin position="63"/>
        <end position="84"/>
    </location>
</feature>
<reference evidence="2 3" key="1">
    <citation type="submission" date="2018-01" db="EMBL/GenBank/DDBJ databases">
        <title>G. obscuriglobus.</title>
        <authorList>
            <person name="Franke J."/>
            <person name="Blomberg W."/>
            <person name="Selmecki A."/>
        </authorList>
    </citation>
    <scope>NUCLEOTIDE SEQUENCE [LARGE SCALE GENOMIC DNA]</scope>
    <source>
        <strain evidence="2 3">DSM 5831</strain>
    </source>
</reference>
<keyword evidence="3" id="KW-1185">Reference proteome</keyword>
<dbReference type="Proteomes" id="UP000245802">
    <property type="component" value="Chromosome"/>
</dbReference>
<dbReference type="EMBL" id="CP025958">
    <property type="protein sequence ID" value="AWM36446.1"/>
    <property type="molecule type" value="Genomic_DNA"/>
</dbReference>
<protein>
    <submittedName>
        <fullName evidence="2">Uncharacterized protein</fullName>
    </submittedName>
</protein>
<dbReference type="KEGG" id="gog:C1280_05035"/>
<proteinExistence type="predicted"/>
<gene>
    <name evidence="2" type="ORF">C1280_05035</name>
</gene>
<feature type="region of interest" description="Disordered" evidence="1">
    <location>
        <begin position="12"/>
        <end position="46"/>
    </location>
</feature>
<evidence type="ECO:0000256" key="1">
    <source>
        <dbReference type="SAM" id="MobiDB-lite"/>
    </source>
</evidence>
<name>A0A2Z3GYN8_9BACT</name>
<dbReference type="RefSeq" id="WP_010048876.1">
    <property type="nucleotide sequence ID" value="NZ_CP025958.1"/>
</dbReference>
<sequence length="84" mass="8699">MNRARLSLFALENRENPSGPTPIDPIGLPGPAPTEPPPPPPPTTPAIIDIGIAVGTTIINTIPTTPPDDVNSITKGSTDPYILP</sequence>